<evidence type="ECO:0000256" key="11">
    <source>
        <dbReference type="ARBA" id="ARBA00023284"/>
    </source>
</evidence>
<evidence type="ECO:0000256" key="4">
    <source>
        <dbReference type="ARBA" id="ARBA00022692"/>
    </source>
</evidence>
<keyword evidence="6" id="KW-0732">Signal</keyword>
<dbReference type="Pfam" id="PF07884">
    <property type="entry name" value="VKOR"/>
    <property type="match status" value="1"/>
</dbReference>
<evidence type="ECO:0000256" key="3">
    <source>
        <dbReference type="ARBA" id="ARBA00006214"/>
    </source>
</evidence>
<keyword evidence="9 12" id="KW-0472">Membrane</keyword>
<dbReference type="Proteomes" id="UP000008963">
    <property type="component" value="Chromosome"/>
</dbReference>
<dbReference type="InterPro" id="IPR036249">
    <property type="entry name" value="Thioredoxin-like_sf"/>
</dbReference>
<evidence type="ECO:0000256" key="12">
    <source>
        <dbReference type="SAM" id="Phobius"/>
    </source>
</evidence>
<feature type="transmembrane region" description="Helical" evidence="12">
    <location>
        <begin position="159"/>
        <end position="177"/>
    </location>
</feature>
<keyword evidence="5" id="KW-0874">Quinone</keyword>
<dbReference type="HOGENOM" id="CLU_054539_0_0_7"/>
<evidence type="ECO:0000256" key="8">
    <source>
        <dbReference type="ARBA" id="ARBA00023002"/>
    </source>
</evidence>
<keyword evidence="11" id="KW-0676">Redox-active center</keyword>
<comment type="similarity">
    <text evidence="2">Belongs to the thioredoxin family. DsbA subfamily.</text>
</comment>
<organism evidence="14 15">
    <name type="scientific">Halobacteriovorax marinus (strain ATCC BAA-682 / DSM 15412 / SJ)</name>
    <name type="common">Bacteriovorax marinus</name>
    <dbReference type="NCBI Taxonomy" id="862908"/>
    <lineage>
        <taxon>Bacteria</taxon>
        <taxon>Pseudomonadati</taxon>
        <taxon>Bdellovibrionota</taxon>
        <taxon>Bacteriovoracia</taxon>
        <taxon>Bacteriovoracales</taxon>
        <taxon>Halobacteriovoraceae</taxon>
        <taxon>Halobacteriovorax</taxon>
    </lineage>
</organism>
<evidence type="ECO:0000256" key="7">
    <source>
        <dbReference type="ARBA" id="ARBA00022989"/>
    </source>
</evidence>
<dbReference type="GO" id="GO:0048038">
    <property type="term" value="F:quinone binding"/>
    <property type="evidence" value="ECO:0007669"/>
    <property type="project" value="UniProtKB-KW"/>
</dbReference>
<dbReference type="GO" id="GO:0016020">
    <property type="term" value="C:membrane"/>
    <property type="evidence" value="ECO:0007669"/>
    <property type="project" value="UniProtKB-SubCell"/>
</dbReference>
<feature type="transmembrane region" description="Helical" evidence="12">
    <location>
        <begin position="104"/>
        <end position="126"/>
    </location>
</feature>
<dbReference type="OrthoDB" id="224010at2"/>
<reference evidence="15" key="1">
    <citation type="journal article" date="2013" name="ISME J.">
        <title>A small predatory core genome in the divergent marine Bacteriovorax marinus SJ and the terrestrial Bdellovibrio bacteriovorus.</title>
        <authorList>
            <person name="Crossman L.C."/>
            <person name="Chen H."/>
            <person name="Cerdeno-Tarraga A.M."/>
            <person name="Brooks K."/>
            <person name="Quail M.A."/>
            <person name="Pineiro S.A."/>
            <person name="Hobley L."/>
            <person name="Sockett R.E."/>
            <person name="Bentley S.D."/>
            <person name="Parkhill J."/>
            <person name="Williams H.N."/>
            <person name="Stine O.C."/>
        </authorList>
    </citation>
    <scope>NUCLEOTIDE SEQUENCE [LARGE SCALE GENOMIC DNA]</scope>
    <source>
        <strain evidence="15">ATCC BAA-682 / DSM 15412 / SJ</strain>
    </source>
</reference>
<dbReference type="InterPro" id="IPR012932">
    <property type="entry name" value="VKOR"/>
</dbReference>
<dbReference type="InterPro" id="IPR012336">
    <property type="entry name" value="Thioredoxin-like_fold"/>
</dbReference>
<keyword evidence="15" id="KW-1185">Reference proteome</keyword>
<feature type="domain" description="Vitamin K epoxide reductase" evidence="13">
    <location>
        <begin position="11"/>
        <end position="149"/>
    </location>
</feature>
<sequence>MEKKSFYKDGTFNAHVILGVLAVAMIAVSIYLTNHYFGVKFPTSISDSSTMCNFNSFFNCDTTTNSPASNIAGVPISLFGALIGAFLLFGFLFKDEEFEGTNHILLLVNAVGCLVLFLYSLIALGGLCPMCSVYYFLSWGALFIFYKNSSHRFLSIKPVAIYLVVTLVASGITYYGVSGKQDEINKLAPSLLSQYWNLPNLGKPATDSEFRIASASENFTDAPLQLTFFSDFQCPACKALSDNSHAIARKYQGKINIQYMYYPLDHNCNPKMQRPLHTLACQAAYLTTCLPEKFGKVHDDIFNNQQSLSMQWLTDYAKKENVLECMNAPETKKKVQDIIARAEPFNINSTPTMLVNGVKIEGVLPLNQLYIILDDILAKSKK</sequence>
<evidence type="ECO:0000313" key="14">
    <source>
        <dbReference type="EMBL" id="CBW27650.1"/>
    </source>
</evidence>
<evidence type="ECO:0000256" key="5">
    <source>
        <dbReference type="ARBA" id="ARBA00022719"/>
    </source>
</evidence>
<dbReference type="RefSeq" id="WP_014245424.1">
    <property type="nucleotide sequence ID" value="NC_016620.1"/>
</dbReference>
<dbReference type="STRING" id="862908.BMS_2877"/>
<comment type="similarity">
    <text evidence="3">Belongs to the VKOR family.</text>
</comment>
<keyword evidence="10" id="KW-1015">Disulfide bond</keyword>
<evidence type="ECO:0000256" key="10">
    <source>
        <dbReference type="ARBA" id="ARBA00023157"/>
    </source>
</evidence>
<proteinExistence type="inferred from homology"/>
<dbReference type="Gene3D" id="1.20.1440.130">
    <property type="entry name" value="VKOR domain"/>
    <property type="match status" value="1"/>
</dbReference>
<feature type="transmembrane region" description="Helical" evidence="12">
    <location>
        <begin position="132"/>
        <end position="147"/>
    </location>
</feature>
<protein>
    <submittedName>
        <fullName evidence="14">Membrane protein</fullName>
    </submittedName>
</protein>
<dbReference type="CDD" id="cd12920">
    <property type="entry name" value="VKOR_3"/>
    <property type="match status" value="1"/>
</dbReference>
<comment type="subcellular location">
    <subcellularLocation>
        <location evidence="1">Membrane</location>
        <topology evidence="1">Multi-pass membrane protein</topology>
    </subcellularLocation>
</comment>
<dbReference type="AlphaFoldDB" id="E1WY95"/>
<evidence type="ECO:0000313" key="15">
    <source>
        <dbReference type="Proteomes" id="UP000008963"/>
    </source>
</evidence>
<feature type="transmembrane region" description="Helical" evidence="12">
    <location>
        <begin position="71"/>
        <end position="92"/>
    </location>
</feature>
<keyword evidence="7 12" id="KW-1133">Transmembrane helix</keyword>
<name>E1WY95_HALMS</name>
<dbReference type="eggNOG" id="COG4243">
    <property type="taxonomic scope" value="Bacteria"/>
</dbReference>
<dbReference type="PANTHER" id="PTHR13887">
    <property type="entry name" value="GLUTATHIONE S-TRANSFERASE KAPPA"/>
    <property type="match status" value="1"/>
</dbReference>
<dbReference type="eggNOG" id="COG1651">
    <property type="taxonomic scope" value="Bacteria"/>
</dbReference>
<dbReference type="EMBL" id="FQ312005">
    <property type="protein sequence ID" value="CBW27650.1"/>
    <property type="molecule type" value="Genomic_DNA"/>
</dbReference>
<dbReference type="InterPro" id="IPR038354">
    <property type="entry name" value="VKOR_sf"/>
</dbReference>
<keyword evidence="4 12" id="KW-0812">Transmembrane</keyword>
<evidence type="ECO:0000256" key="9">
    <source>
        <dbReference type="ARBA" id="ARBA00023136"/>
    </source>
</evidence>
<dbReference type="KEGG" id="bmx:BMS_2877"/>
<dbReference type="PATRIC" id="fig|862908.3.peg.2752"/>
<dbReference type="Gene3D" id="3.40.30.10">
    <property type="entry name" value="Glutaredoxin"/>
    <property type="match status" value="1"/>
</dbReference>
<dbReference type="SMART" id="SM00756">
    <property type="entry name" value="VKc"/>
    <property type="match status" value="1"/>
</dbReference>
<accession>E1WY95</accession>
<evidence type="ECO:0000256" key="2">
    <source>
        <dbReference type="ARBA" id="ARBA00005791"/>
    </source>
</evidence>
<feature type="transmembrane region" description="Helical" evidence="12">
    <location>
        <begin position="12"/>
        <end position="32"/>
    </location>
</feature>
<dbReference type="GO" id="GO:0016491">
    <property type="term" value="F:oxidoreductase activity"/>
    <property type="evidence" value="ECO:0007669"/>
    <property type="project" value="UniProtKB-KW"/>
</dbReference>
<keyword evidence="8" id="KW-0560">Oxidoreductase</keyword>
<dbReference type="Pfam" id="PF13462">
    <property type="entry name" value="Thioredoxin_4"/>
    <property type="match status" value="1"/>
</dbReference>
<evidence type="ECO:0000259" key="13">
    <source>
        <dbReference type="SMART" id="SM00756"/>
    </source>
</evidence>
<evidence type="ECO:0000256" key="1">
    <source>
        <dbReference type="ARBA" id="ARBA00004141"/>
    </source>
</evidence>
<gene>
    <name evidence="14" type="ordered locus">BMS_2877</name>
</gene>
<dbReference type="SUPFAM" id="SSF52833">
    <property type="entry name" value="Thioredoxin-like"/>
    <property type="match status" value="1"/>
</dbReference>
<dbReference type="PANTHER" id="PTHR13887:SF14">
    <property type="entry name" value="DISULFIDE BOND FORMATION PROTEIN D"/>
    <property type="match status" value="1"/>
</dbReference>
<evidence type="ECO:0000256" key="6">
    <source>
        <dbReference type="ARBA" id="ARBA00022729"/>
    </source>
</evidence>